<gene>
    <name evidence="1" type="ORF">FOMPIDRAFT_1015145</name>
</gene>
<evidence type="ECO:0000313" key="2">
    <source>
        <dbReference type="Proteomes" id="UP000015241"/>
    </source>
</evidence>
<dbReference type="Proteomes" id="UP000015241">
    <property type="component" value="Unassembled WGS sequence"/>
</dbReference>
<name>S8FMN9_FOMSC</name>
<protein>
    <submittedName>
        <fullName evidence="1">Uncharacterized protein</fullName>
    </submittedName>
</protein>
<dbReference type="InParanoid" id="S8FMN9"/>
<reference evidence="1 2" key="1">
    <citation type="journal article" date="2012" name="Science">
        <title>The Paleozoic origin of enzymatic lignin decomposition reconstructed from 31 fungal genomes.</title>
        <authorList>
            <person name="Floudas D."/>
            <person name="Binder M."/>
            <person name="Riley R."/>
            <person name="Barry K."/>
            <person name="Blanchette R.A."/>
            <person name="Henrissat B."/>
            <person name="Martinez A.T."/>
            <person name="Otillar R."/>
            <person name="Spatafora J.W."/>
            <person name="Yadav J.S."/>
            <person name="Aerts A."/>
            <person name="Benoit I."/>
            <person name="Boyd A."/>
            <person name="Carlson A."/>
            <person name="Copeland A."/>
            <person name="Coutinho P.M."/>
            <person name="de Vries R.P."/>
            <person name="Ferreira P."/>
            <person name="Findley K."/>
            <person name="Foster B."/>
            <person name="Gaskell J."/>
            <person name="Glotzer D."/>
            <person name="Gorecki P."/>
            <person name="Heitman J."/>
            <person name="Hesse C."/>
            <person name="Hori C."/>
            <person name="Igarashi K."/>
            <person name="Jurgens J.A."/>
            <person name="Kallen N."/>
            <person name="Kersten P."/>
            <person name="Kohler A."/>
            <person name="Kuees U."/>
            <person name="Kumar T.K.A."/>
            <person name="Kuo A."/>
            <person name="LaButti K."/>
            <person name="Larrondo L.F."/>
            <person name="Lindquist E."/>
            <person name="Ling A."/>
            <person name="Lombard V."/>
            <person name="Lucas S."/>
            <person name="Lundell T."/>
            <person name="Martin R."/>
            <person name="McLaughlin D.J."/>
            <person name="Morgenstern I."/>
            <person name="Morin E."/>
            <person name="Murat C."/>
            <person name="Nagy L.G."/>
            <person name="Nolan M."/>
            <person name="Ohm R.A."/>
            <person name="Patyshakuliyeva A."/>
            <person name="Rokas A."/>
            <person name="Ruiz-Duenas F.J."/>
            <person name="Sabat G."/>
            <person name="Salamov A."/>
            <person name="Samejima M."/>
            <person name="Schmutz J."/>
            <person name="Slot J.C."/>
            <person name="St John F."/>
            <person name="Stenlid J."/>
            <person name="Sun H."/>
            <person name="Sun S."/>
            <person name="Syed K."/>
            <person name="Tsang A."/>
            <person name="Wiebenga A."/>
            <person name="Young D."/>
            <person name="Pisabarro A."/>
            <person name="Eastwood D.C."/>
            <person name="Martin F."/>
            <person name="Cullen D."/>
            <person name="Grigoriev I.V."/>
            <person name="Hibbett D.S."/>
        </authorList>
    </citation>
    <scope>NUCLEOTIDE SEQUENCE</scope>
    <source>
        <strain evidence="2">FP-58527</strain>
    </source>
</reference>
<dbReference type="AlphaFoldDB" id="S8FMN9"/>
<proteinExistence type="predicted"/>
<accession>S8FMN9</accession>
<dbReference type="HOGENOM" id="CLU_1627076_0_0_1"/>
<keyword evidence="2" id="KW-1185">Reference proteome</keyword>
<organism evidence="1 2">
    <name type="scientific">Fomitopsis schrenkii</name>
    <name type="common">Brown rot fungus</name>
    <dbReference type="NCBI Taxonomy" id="2126942"/>
    <lineage>
        <taxon>Eukaryota</taxon>
        <taxon>Fungi</taxon>
        <taxon>Dikarya</taxon>
        <taxon>Basidiomycota</taxon>
        <taxon>Agaricomycotina</taxon>
        <taxon>Agaricomycetes</taxon>
        <taxon>Polyporales</taxon>
        <taxon>Fomitopsis</taxon>
    </lineage>
</organism>
<sequence length="163" mass="18646">MAAPPNYADAIRSPTRPDQPRRVFIFMQIESPVETYDYVGDVYVFCDDRKSPSELARAVLARAKSIYMEPRFISNTMCHIYESGKALRITPRTTLLEIKRAFSNYWTAPPGRMYRANIDAMIPIMGKVDISDIKNELVALVPTRILNSPPQRSYNALDGRDRK</sequence>
<dbReference type="EMBL" id="KE504134">
    <property type="protein sequence ID" value="EPT02586.1"/>
    <property type="molecule type" value="Genomic_DNA"/>
</dbReference>
<evidence type="ECO:0000313" key="1">
    <source>
        <dbReference type="EMBL" id="EPT02586.1"/>
    </source>
</evidence>